<evidence type="ECO:0000313" key="1">
    <source>
        <dbReference type="EMBL" id="JAD58803.1"/>
    </source>
</evidence>
<sequence>MQVFSQGGLCCHLHPSPVSPSSLRICHG</sequence>
<dbReference type="EMBL" id="GBRH01239092">
    <property type="protein sequence ID" value="JAD58803.1"/>
    <property type="molecule type" value="Transcribed_RNA"/>
</dbReference>
<reference evidence="1" key="2">
    <citation type="journal article" date="2015" name="Data Brief">
        <title>Shoot transcriptome of the giant reed, Arundo donax.</title>
        <authorList>
            <person name="Barrero R.A."/>
            <person name="Guerrero F.D."/>
            <person name="Moolhuijzen P."/>
            <person name="Goolsby J.A."/>
            <person name="Tidwell J."/>
            <person name="Bellgard S.E."/>
            <person name="Bellgard M.I."/>
        </authorList>
    </citation>
    <scope>NUCLEOTIDE SEQUENCE</scope>
    <source>
        <tissue evidence="1">Shoot tissue taken approximately 20 cm above the soil surface</tissue>
    </source>
</reference>
<accession>A0A0A9B9F4</accession>
<protein>
    <submittedName>
        <fullName evidence="1">Uncharacterized protein</fullName>
    </submittedName>
</protein>
<dbReference type="AlphaFoldDB" id="A0A0A9B9F4"/>
<proteinExistence type="predicted"/>
<name>A0A0A9B9F4_ARUDO</name>
<reference evidence="1" key="1">
    <citation type="submission" date="2014-09" db="EMBL/GenBank/DDBJ databases">
        <authorList>
            <person name="Magalhaes I.L.F."/>
            <person name="Oliveira U."/>
            <person name="Santos F.R."/>
            <person name="Vidigal T.H.D.A."/>
            <person name="Brescovit A.D."/>
            <person name="Santos A.J."/>
        </authorList>
    </citation>
    <scope>NUCLEOTIDE SEQUENCE</scope>
    <source>
        <tissue evidence="1">Shoot tissue taken approximately 20 cm above the soil surface</tissue>
    </source>
</reference>
<organism evidence="1">
    <name type="scientific">Arundo donax</name>
    <name type="common">Giant reed</name>
    <name type="synonym">Donax arundinaceus</name>
    <dbReference type="NCBI Taxonomy" id="35708"/>
    <lineage>
        <taxon>Eukaryota</taxon>
        <taxon>Viridiplantae</taxon>
        <taxon>Streptophyta</taxon>
        <taxon>Embryophyta</taxon>
        <taxon>Tracheophyta</taxon>
        <taxon>Spermatophyta</taxon>
        <taxon>Magnoliopsida</taxon>
        <taxon>Liliopsida</taxon>
        <taxon>Poales</taxon>
        <taxon>Poaceae</taxon>
        <taxon>PACMAD clade</taxon>
        <taxon>Arundinoideae</taxon>
        <taxon>Arundineae</taxon>
        <taxon>Arundo</taxon>
    </lineage>
</organism>